<proteinExistence type="predicted"/>
<gene>
    <name evidence="1" type="ORF">GGI15_004222</name>
</gene>
<sequence length="66" mass="7129">MPGQQHAAPARRLVLTLEKGLVGCAAQAAAYGRCVTASAETISRHACQAQFEAFKACAQQTLKRRW</sequence>
<evidence type="ECO:0000313" key="2">
    <source>
        <dbReference type="Proteomes" id="UP001140172"/>
    </source>
</evidence>
<dbReference type="InterPro" id="IPR034595">
    <property type="entry name" value="NDUFAF8"/>
</dbReference>
<dbReference type="AlphaFoldDB" id="A0A9W8H4X8"/>
<dbReference type="EMBL" id="JANBUM010000359">
    <property type="protein sequence ID" value="KAJ2778287.1"/>
    <property type="molecule type" value="Genomic_DNA"/>
</dbReference>
<reference evidence="1" key="1">
    <citation type="submission" date="2022-07" db="EMBL/GenBank/DDBJ databases">
        <title>Phylogenomic reconstructions and comparative analyses of Kickxellomycotina fungi.</title>
        <authorList>
            <person name="Reynolds N.K."/>
            <person name="Stajich J.E."/>
            <person name="Barry K."/>
            <person name="Grigoriev I.V."/>
            <person name="Crous P."/>
            <person name="Smith M.E."/>
        </authorList>
    </citation>
    <scope>NUCLEOTIDE SEQUENCE</scope>
    <source>
        <strain evidence="1">BCRC 34489</strain>
    </source>
</reference>
<name>A0A9W8H4X8_9FUNG</name>
<dbReference type="OrthoDB" id="3821113at2759"/>
<accession>A0A9W8H4X8</accession>
<dbReference type="PANTHER" id="PTHR34561:SF1">
    <property type="entry name" value="NADH DEHYDROGENASE [UBIQUINONE] 1 ALPHA SUBCOMPLEX ASSEMBLY FACTOR 8"/>
    <property type="match status" value="1"/>
</dbReference>
<dbReference type="PANTHER" id="PTHR34561">
    <property type="entry name" value="NADH DEHYDROGENASE [UBIQUINONE] 1 ALPHA SUBCOMPLEX ASSEMBLY FACTOR 8"/>
    <property type="match status" value="1"/>
</dbReference>
<dbReference type="GO" id="GO:0032981">
    <property type="term" value="P:mitochondrial respiratory chain complex I assembly"/>
    <property type="evidence" value="ECO:0007669"/>
    <property type="project" value="InterPro"/>
</dbReference>
<comment type="caution">
    <text evidence="1">The sequence shown here is derived from an EMBL/GenBank/DDBJ whole genome shotgun (WGS) entry which is preliminary data.</text>
</comment>
<dbReference type="Gene3D" id="1.10.287.2900">
    <property type="match status" value="1"/>
</dbReference>
<dbReference type="Proteomes" id="UP001140172">
    <property type="component" value="Unassembled WGS sequence"/>
</dbReference>
<evidence type="ECO:0000313" key="1">
    <source>
        <dbReference type="EMBL" id="KAJ2778287.1"/>
    </source>
</evidence>
<protein>
    <submittedName>
        <fullName evidence="1">Uncharacterized protein</fullName>
    </submittedName>
</protein>
<keyword evidence="2" id="KW-1185">Reference proteome</keyword>
<organism evidence="1 2">
    <name type="scientific">Coemansia interrupta</name>
    <dbReference type="NCBI Taxonomy" id="1126814"/>
    <lineage>
        <taxon>Eukaryota</taxon>
        <taxon>Fungi</taxon>
        <taxon>Fungi incertae sedis</taxon>
        <taxon>Zoopagomycota</taxon>
        <taxon>Kickxellomycotina</taxon>
        <taxon>Kickxellomycetes</taxon>
        <taxon>Kickxellales</taxon>
        <taxon>Kickxellaceae</taxon>
        <taxon>Coemansia</taxon>
    </lineage>
</organism>
<dbReference type="GO" id="GO:0005739">
    <property type="term" value="C:mitochondrion"/>
    <property type="evidence" value="ECO:0007669"/>
    <property type="project" value="InterPro"/>
</dbReference>